<dbReference type="Pfam" id="PF20791">
    <property type="entry name" value="Acyl-ACP_TE_C"/>
    <property type="match status" value="1"/>
</dbReference>
<dbReference type="SUPFAM" id="SSF54637">
    <property type="entry name" value="Thioesterase/thiol ester dehydrase-isomerase"/>
    <property type="match status" value="2"/>
</dbReference>
<keyword evidence="2" id="KW-0444">Lipid biosynthesis</keyword>
<keyword evidence="3" id="KW-0378">Hydrolase</keyword>
<dbReference type="GO" id="GO:0000036">
    <property type="term" value="F:acyl carrier activity"/>
    <property type="evidence" value="ECO:0007669"/>
    <property type="project" value="TreeGrafter"/>
</dbReference>
<evidence type="ECO:0000256" key="7">
    <source>
        <dbReference type="ARBA" id="ARBA00023160"/>
    </source>
</evidence>
<comment type="caution">
    <text evidence="10">The sequence shown here is derived from an EMBL/GenBank/DDBJ whole genome shotgun (WGS) entry which is preliminary data.</text>
</comment>
<name>A0A268EJZ2_9BACL</name>
<protein>
    <submittedName>
        <fullName evidence="10">Acyl-ACP thioesterase</fullName>
    </submittedName>
</protein>
<evidence type="ECO:0000256" key="5">
    <source>
        <dbReference type="ARBA" id="ARBA00022946"/>
    </source>
</evidence>
<dbReference type="Pfam" id="PF01643">
    <property type="entry name" value="Acyl-ACP_TE"/>
    <property type="match status" value="1"/>
</dbReference>
<reference evidence="10 11" key="1">
    <citation type="submission" date="2017-07" db="EMBL/GenBank/DDBJ databases">
        <title>Isolation and whole genome analysis of endospore-forming bacteria from heroin.</title>
        <authorList>
            <person name="Kalinowski J."/>
            <person name="Ahrens B."/>
            <person name="Al-Dilaimi A."/>
            <person name="Winkler A."/>
            <person name="Wibberg D."/>
            <person name="Schleenbecker U."/>
            <person name="Ruckert C."/>
            <person name="Wolfel R."/>
            <person name="Grass G."/>
        </authorList>
    </citation>
    <scope>NUCLEOTIDE SEQUENCE [LARGE SCALE GENOMIC DNA]</scope>
    <source>
        <strain evidence="10 11">7537-G1</strain>
    </source>
</reference>
<dbReference type="Proteomes" id="UP000215596">
    <property type="component" value="Unassembled WGS sequence"/>
</dbReference>
<keyword evidence="7" id="KW-0275">Fatty acid biosynthesis</keyword>
<dbReference type="OrthoDB" id="9801517at2"/>
<evidence type="ECO:0000259" key="9">
    <source>
        <dbReference type="Pfam" id="PF20791"/>
    </source>
</evidence>
<dbReference type="AlphaFoldDB" id="A0A268EJZ2"/>
<evidence type="ECO:0000313" key="11">
    <source>
        <dbReference type="Proteomes" id="UP000215596"/>
    </source>
</evidence>
<evidence type="ECO:0000256" key="1">
    <source>
        <dbReference type="ARBA" id="ARBA00006500"/>
    </source>
</evidence>
<gene>
    <name evidence="10" type="ORF">CHH67_20030</name>
</gene>
<dbReference type="InterPro" id="IPR045023">
    <property type="entry name" value="FATA/B"/>
</dbReference>
<feature type="domain" description="Acyl-ACP thioesterase N-terminal hotdog" evidence="8">
    <location>
        <begin position="9"/>
        <end position="123"/>
    </location>
</feature>
<dbReference type="EMBL" id="NPBY01000064">
    <property type="protein sequence ID" value="PAD73446.1"/>
    <property type="molecule type" value="Genomic_DNA"/>
</dbReference>
<dbReference type="PANTHER" id="PTHR31727">
    <property type="entry name" value="OLEOYL-ACYL CARRIER PROTEIN THIOESTERASE 1, CHLOROPLASTIC"/>
    <property type="match status" value="1"/>
</dbReference>
<dbReference type="InterPro" id="IPR029069">
    <property type="entry name" value="HotDog_dom_sf"/>
</dbReference>
<organism evidence="10 11">
    <name type="scientific">Paenibacillus campinasensis</name>
    <dbReference type="NCBI Taxonomy" id="66347"/>
    <lineage>
        <taxon>Bacteria</taxon>
        <taxon>Bacillati</taxon>
        <taxon>Bacillota</taxon>
        <taxon>Bacilli</taxon>
        <taxon>Bacillales</taxon>
        <taxon>Paenibacillaceae</taxon>
        <taxon>Paenibacillus</taxon>
    </lineage>
</organism>
<proteinExistence type="inferred from homology"/>
<evidence type="ECO:0000313" key="10">
    <source>
        <dbReference type="EMBL" id="PAD73446.1"/>
    </source>
</evidence>
<keyword evidence="5" id="KW-0809">Transit peptide</keyword>
<sequence length="245" mass="27673">MNIERWIGTFNITSDDVDYRSKCRWSSLLSLMQQAADAHVEALGVSREQMLAQDMGWMLITMDAGMDVIPQYGETLQVATWSRGAKGALWQRDYRWLNERGDEIGSARSVWALVDIRKRKILRPAAFPYEVPVHAESAGPPPDKKIVPDEAVLEEAYTHMVRYSGIDSNGHLNNARYADLCFDALQPGELEQGDVTGFRITYHHEAKMNDVLRIERSAVEAGTIYFKGNSPEGENYFEAAIVMNL</sequence>
<dbReference type="InterPro" id="IPR002864">
    <property type="entry name" value="Acyl-ACP_thioesterase_NHD"/>
</dbReference>
<evidence type="ECO:0000259" key="8">
    <source>
        <dbReference type="Pfam" id="PF01643"/>
    </source>
</evidence>
<comment type="similarity">
    <text evidence="1">Belongs to the acyl-ACP thioesterase family.</text>
</comment>
<dbReference type="InterPro" id="IPR049427">
    <property type="entry name" value="Acyl-ACP_TE_C"/>
</dbReference>
<evidence type="ECO:0000256" key="4">
    <source>
        <dbReference type="ARBA" id="ARBA00022832"/>
    </source>
</evidence>
<dbReference type="PANTHER" id="PTHR31727:SF6">
    <property type="entry name" value="OLEOYL-ACYL CARRIER PROTEIN THIOESTERASE 1, CHLOROPLASTIC"/>
    <property type="match status" value="1"/>
</dbReference>
<keyword evidence="4" id="KW-0276">Fatty acid metabolism</keyword>
<feature type="domain" description="Acyl-ACP thioesterase-like C-terminal" evidence="9">
    <location>
        <begin position="159"/>
        <end position="217"/>
    </location>
</feature>
<accession>A0A268EJZ2</accession>
<dbReference type="Gene3D" id="3.10.129.10">
    <property type="entry name" value="Hotdog Thioesterase"/>
    <property type="match status" value="2"/>
</dbReference>
<evidence type="ECO:0000256" key="6">
    <source>
        <dbReference type="ARBA" id="ARBA00023098"/>
    </source>
</evidence>
<evidence type="ECO:0000256" key="3">
    <source>
        <dbReference type="ARBA" id="ARBA00022801"/>
    </source>
</evidence>
<dbReference type="CDD" id="cd00586">
    <property type="entry name" value="4HBT"/>
    <property type="match status" value="1"/>
</dbReference>
<dbReference type="GO" id="GO:0016297">
    <property type="term" value="F:fatty acyl-[ACP] hydrolase activity"/>
    <property type="evidence" value="ECO:0007669"/>
    <property type="project" value="InterPro"/>
</dbReference>
<dbReference type="RefSeq" id="WP_095267153.1">
    <property type="nucleotide sequence ID" value="NZ_NPBY01000064.1"/>
</dbReference>
<evidence type="ECO:0000256" key="2">
    <source>
        <dbReference type="ARBA" id="ARBA00022516"/>
    </source>
</evidence>
<keyword evidence="6" id="KW-0443">Lipid metabolism</keyword>